<evidence type="ECO:0000256" key="1">
    <source>
        <dbReference type="SAM" id="Phobius"/>
    </source>
</evidence>
<dbReference type="EMBL" id="GBRH01215416">
    <property type="protein sequence ID" value="JAD82479.1"/>
    <property type="molecule type" value="Transcribed_RNA"/>
</dbReference>
<evidence type="ECO:0000313" key="2">
    <source>
        <dbReference type="EMBL" id="JAD82479.1"/>
    </source>
</evidence>
<protein>
    <submittedName>
        <fullName evidence="2">Uncharacterized protein</fullName>
    </submittedName>
</protein>
<keyword evidence="1" id="KW-0472">Membrane</keyword>
<sequence length="102" mass="12295">MYIRVYHSPTRVMYRSSTHHERIDFHSSLLDRFNFKFNQPMAGQDHLQHVKLLSRKRECCTKLILHLHIHGSILWLFLQLLFHWPSSALPHCQQVDRQGLEH</sequence>
<organism evidence="2">
    <name type="scientific">Arundo donax</name>
    <name type="common">Giant reed</name>
    <name type="synonym">Donax arundinaceus</name>
    <dbReference type="NCBI Taxonomy" id="35708"/>
    <lineage>
        <taxon>Eukaryota</taxon>
        <taxon>Viridiplantae</taxon>
        <taxon>Streptophyta</taxon>
        <taxon>Embryophyta</taxon>
        <taxon>Tracheophyta</taxon>
        <taxon>Spermatophyta</taxon>
        <taxon>Magnoliopsida</taxon>
        <taxon>Liliopsida</taxon>
        <taxon>Poales</taxon>
        <taxon>Poaceae</taxon>
        <taxon>PACMAD clade</taxon>
        <taxon>Arundinoideae</taxon>
        <taxon>Arundineae</taxon>
        <taxon>Arundo</taxon>
    </lineage>
</organism>
<accession>A0A0A9D1J8</accession>
<feature type="transmembrane region" description="Helical" evidence="1">
    <location>
        <begin position="63"/>
        <end position="84"/>
    </location>
</feature>
<keyword evidence="1" id="KW-1133">Transmembrane helix</keyword>
<keyword evidence="1" id="KW-0812">Transmembrane</keyword>
<reference evidence="2" key="2">
    <citation type="journal article" date="2015" name="Data Brief">
        <title>Shoot transcriptome of the giant reed, Arundo donax.</title>
        <authorList>
            <person name="Barrero R.A."/>
            <person name="Guerrero F.D."/>
            <person name="Moolhuijzen P."/>
            <person name="Goolsby J.A."/>
            <person name="Tidwell J."/>
            <person name="Bellgard S.E."/>
            <person name="Bellgard M.I."/>
        </authorList>
    </citation>
    <scope>NUCLEOTIDE SEQUENCE</scope>
    <source>
        <tissue evidence="2">Shoot tissue taken approximately 20 cm above the soil surface</tissue>
    </source>
</reference>
<proteinExistence type="predicted"/>
<reference evidence="2" key="1">
    <citation type="submission" date="2014-09" db="EMBL/GenBank/DDBJ databases">
        <authorList>
            <person name="Magalhaes I.L.F."/>
            <person name="Oliveira U."/>
            <person name="Santos F.R."/>
            <person name="Vidigal T.H.D.A."/>
            <person name="Brescovit A.D."/>
            <person name="Santos A.J."/>
        </authorList>
    </citation>
    <scope>NUCLEOTIDE SEQUENCE</scope>
    <source>
        <tissue evidence="2">Shoot tissue taken approximately 20 cm above the soil surface</tissue>
    </source>
</reference>
<dbReference type="AlphaFoldDB" id="A0A0A9D1J8"/>
<name>A0A0A9D1J8_ARUDO</name>